<dbReference type="InterPro" id="IPR052515">
    <property type="entry name" value="Gfo/Idh/MocA_Oxidoreductase"/>
</dbReference>
<dbReference type="GO" id="GO:0000166">
    <property type="term" value="F:nucleotide binding"/>
    <property type="evidence" value="ECO:0007669"/>
    <property type="project" value="InterPro"/>
</dbReference>
<dbReference type="Gene3D" id="3.40.50.720">
    <property type="entry name" value="NAD(P)-binding Rossmann-like Domain"/>
    <property type="match status" value="1"/>
</dbReference>
<feature type="domain" description="GFO/IDH/MocA-like oxidoreductase" evidence="4">
    <location>
        <begin position="135"/>
        <end position="248"/>
    </location>
</feature>
<dbReference type="EMBL" id="FOYL01000009">
    <property type="protein sequence ID" value="SFR25826.1"/>
    <property type="molecule type" value="Genomic_DNA"/>
</dbReference>
<dbReference type="Pfam" id="PF01408">
    <property type="entry name" value="GFO_IDH_MocA"/>
    <property type="match status" value="1"/>
</dbReference>
<feature type="domain" description="Gfo/Idh/MocA-like oxidoreductase N-terminal" evidence="2">
    <location>
        <begin position="4"/>
        <end position="116"/>
    </location>
</feature>
<evidence type="ECO:0000313" key="5">
    <source>
        <dbReference type="EMBL" id="SFR25826.1"/>
    </source>
</evidence>
<dbReference type="Proteomes" id="UP000198583">
    <property type="component" value="Unassembled WGS sequence"/>
</dbReference>
<dbReference type="AlphaFoldDB" id="A0A1I6F7B4"/>
<evidence type="ECO:0000259" key="4">
    <source>
        <dbReference type="Pfam" id="PF22725"/>
    </source>
</evidence>
<dbReference type="PANTHER" id="PTHR43249">
    <property type="entry name" value="UDP-N-ACETYL-2-AMINO-2-DEOXY-D-GLUCURONATE OXIDASE"/>
    <property type="match status" value="1"/>
</dbReference>
<dbReference type="RefSeq" id="WP_143138864.1">
    <property type="nucleotide sequence ID" value="NZ_FOYL01000009.1"/>
</dbReference>
<dbReference type="Gene3D" id="3.30.360.10">
    <property type="entry name" value="Dihydrodipicolinate Reductase, domain 2"/>
    <property type="match status" value="1"/>
</dbReference>
<dbReference type="SUPFAM" id="SSF55347">
    <property type="entry name" value="Glyceraldehyde-3-phosphate dehydrogenase-like, C-terminal domain"/>
    <property type="match status" value="1"/>
</dbReference>
<organism evidence="5 6">
    <name type="scientific">Lentzea waywayandensis</name>
    <dbReference type="NCBI Taxonomy" id="84724"/>
    <lineage>
        <taxon>Bacteria</taxon>
        <taxon>Bacillati</taxon>
        <taxon>Actinomycetota</taxon>
        <taxon>Actinomycetes</taxon>
        <taxon>Pseudonocardiales</taxon>
        <taxon>Pseudonocardiaceae</taxon>
        <taxon>Lentzea</taxon>
    </lineage>
</organism>
<feature type="domain" description="Gfo/Idh/MocA-like oxidoreductase C-terminal" evidence="3">
    <location>
        <begin position="252"/>
        <end position="306"/>
    </location>
</feature>
<evidence type="ECO:0000259" key="2">
    <source>
        <dbReference type="Pfam" id="PF01408"/>
    </source>
</evidence>
<reference evidence="6" key="1">
    <citation type="submission" date="2016-10" db="EMBL/GenBank/DDBJ databases">
        <authorList>
            <person name="Varghese N."/>
            <person name="Submissions S."/>
        </authorList>
    </citation>
    <scope>NUCLEOTIDE SEQUENCE [LARGE SCALE GENOMIC DNA]</scope>
    <source>
        <strain evidence="6">DSM 44232</strain>
    </source>
</reference>
<keyword evidence="6" id="KW-1185">Reference proteome</keyword>
<dbReference type="Pfam" id="PF22725">
    <property type="entry name" value="GFO_IDH_MocA_C3"/>
    <property type="match status" value="1"/>
</dbReference>
<evidence type="ECO:0000259" key="3">
    <source>
        <dbReference type="Pfam" id="PF02894"/>
    </source>
</evidence>
<accession>A0A1I6F7B4</accession>
<dbReference type="STRING" id="84724.SAMN04488564_10997"/>
<dbReference type="InterPro" id="IPR036291">
    <property type="entry name" value="NAD(P)-bd_dom_sf"/>
</dbReference>
<dbReference type="OrthoDB" id="9815825at2"/>
<dbReference type="PANTHER" id="PTHR43249:SF1">
    <property type="entry name" value="D-GLUCOSIDE 3-DEHYDROGENASE"/>
    <property type="match status" value="1"/>
</dbReference>
<name>A0A1I6F7B4_9PSEU</name>
<sequence>MGGLRFALVGAGAIGETHARSITSSAELAVVVDNSLDRARRLTADFGGTPMTSLADAFEHVDAVSVCLPSGAHADAAVLALQAGKHVVVEKPIDVTLSAADRIIAAERESGRTVAVISQRRFQAEPAAARRAVSDLGRITSGIAESTFWRPQEYYDSKPWRGTWALDGGGALMNQGIHAVDLLLWLMGEPVEVFARSACLAHDRIEVEDTVAAVVTFASGALGTITATTAAHPGLPVRVAVHGDRGSVVIGESGSLDDAHLAQYTDFLDAVRDSRPPLVGTADARLALAVVLAIYESARTGKPVELNGER</sequence>
<comment type="similarity">
    <text evidence="1">Belongs to the Gfo/Idh/MocA family.</text>
</comment>
<protein>
    <submittedName>
        <fullName evidence="5">Predicted dehydrogenase</fullName>
    </submittedName>
</protein>
<evidence type="ECO:0000256" key="1">
    <source>
        <dbReference type="ARBA" id="ARBA00010928"/>
    </source>
</evidence>
<dbReference type="InterPro" id="IPR000683">
    <property type="entry name" value="Gfo/Idh/MocA-like_OxRdtase_N"/>
</dbReference>
<proteinExistence type="inferred from homology"/>
<dbReference type="InterPro" id="IPR055170">
    <property type="entry name" value="GFO_IDH_MocA-like_dom"/>
</dbReference>
<dbReference type="SUPFAM" id="SSF51735">
    <property type="entry name" value="NAD(P)-binding Rossmann-fold domains"/>
    <property type="match status" value="1"/>
</dbReference>
<gene>
    <name evidence="5" type="ORF">SAMN04488564_10997</name>
</gene>
<evidence type="ECO:0000313" key="6">
    <source>
        <dbReference type="Proteomes" id="UP000198583"/>
    </source>
</evidence>
<dbReference type="InterPro" id="IPR004104">
    <property type="entry name" value="Gfo/Idh/MocA-like_OxRdtase_C"/>
</dbReference>
<dbReference type="Pfam" id="PF02894">
    <property type="entry name" value="GFO_IDH_MocA_C"/>
    <property type="match status" value="1"/>
</dbReference>